<comment type="caution">
    <text evidence="2">The sequence shown here is derived from an EMBL/GenBank/DDBJ whole genome shotgun (WGS) entry which is preliminary data.</text>
</comment>
<feature type="domain" description="Uncharacterized protein TP-0789" evidence="1">
    <location>
        <begin position="77"/>
        <end position="257"/>
    </location>
</feature>
<dbReference type="CDD" id="cd16329">
    <property type="entry name" value="LolA_like"/>
    <property type="match status" value="1"/>
</dbReference>
<keyword evidence="2" id="KW-0449">Lipoprotein</keyword>
<proteinExistence type="predicted"/>
<dbReference type="PANTHER" id="PTHR37507">
    <property type="entry name" value="SPORULATION PROTEIN YDCC"/>
    <property type="match status" value="1"/>
</dbReference>
<dbReference type="EMBL" id="DSVL01000253">
    <property type="protein sequence ID" value="HFH29476.1"/>
    <property type="molecule type" value="Genomic_DNA"/>
</dbReference>
<evidence type="ECO:0000313" key="2">
    <source>
        <dbReference type="EMBL" id="HFH29476.1"/>
    </source>
</evidence>
<gene>
    <name evidence="2" type="ORF">ENS59_08190</name>
</gene>
<name>A0A7C3E9X8_9SPIR</name>
<sequence>MKNLSHRYMIIALVSLIGIFTVQEKLFAQSLPSLSGEEILNKIDANASFGILRYRGIMEIQQQKKLLVKEFVAISEGDAKAFVEFINPEDRGTRYLKIDKDLWMYFPDEQETIKISGHLLKEGMMGSDVSYEDALESGNLLKKYTVTVAGTETLDGRPCYVLELTASTKTAPYDKQKFWVDGERFVVLKSQMLSKSDKLIKESQALQVRQFGRRWFVTELRMEDKLKKGGGTTFKMTDLEFDVPVPEDQFSLRRLSR</sequence>
<reference evidence="2" key="1">
    <citation type="journal article" date="2020" name="mSystems">
        <title>Genome- and Community-Level Interaction Insights into Carbon Utilization and Element Cycling Functions of Hydrothermarchaeota in Hydrothermal Sediment.</title>
        <authorList>
            <person name="Zhou Z."/>
            <person name="Liu Y."/>
            <person name="Xu W."/>
            <person name="Pan J."/>
            <person name="Luo Z.H."/>
            <person name="Li M."/>
        </authorList>
    </citation>
    <scope>NUCLEOTIDE SEQUENCE [LARGE SCALE GENOMIC DNA]</scope>
    <source>
        <strain evidence="2">SpSt-503</strain>
    </source>
</reference>
<evidence type="ECO:0000259" key="1">
    <source>
        <dbReference type="Pfam" id="PF17131"/>
    </source>
</evidence>
<dbReference type="InterPro" id="IPR033399">
    <property type="entry name" value="TP_0789-like"/>
</dbReference>
<protein>
    <submittedName>
        <fullName evidence="2">Outer membrane lipoprotein-sorting protein</fullName>
    </submittedName>
</protein>
<accession>A0A7C3E9X8</accession>
<dbReference type="InterPro" id="IPR052944">
    <property type="entry name" value="Sporulation_related"/>
</dbReference>
<dbReference type="Gene3D" id="2.50.20.10">
    <property type="entry name" value="Lipoprotein localisation LolA/LolB/LppX"/>
    <property type="match status" value="1"/>
</dbReference>
<organism evidence="2">
    <name type="scientific">Gracilinema caldarium</name>
    <dbReference type="NCBI Taxonomy" id="215591"/>
    <lineage>
        <taxon>Bacteria</taxon>
        <taxon>Pseudomonadati</taxon>
        <taxon>Spirochaetota</taxon>
        <taxon>Spirochaetia</taxon>
        <taxon>Spirochaetales</taxon>
        <taxon>Breznakiellaceae</taxon>
        <taxon>Gracilinema</taxon>
    </lineage>
</organism>
<dbReference type="PANTHER" id="PTHR37507:SF2">
    <property type="entry name" value="SPORULATION PROTEIN YDCC"/>
    <property type="match status" value="1"/>
</dbReference>
<dbReference type="AlphaFoldDB" id="A0A7C3E9X8"/>
<dbReference type="Pfam" id="PF17131">
    <property type="entry name" value="LolA_like"/>
    <property type="match status" value="1"/>
</dbReference>